<evidence type="ECO:0000313" key="1">
    <source>
        <dbReference type="EMBL" id="MDQ0287319.1"/>
    </source>
</evidence>
<dbReference type="RefSeq" id="WP_307403183.1">
    <property type="nucleotide sequence ID" value="NZ_JAUSUX010000023.1"/>
</dbReference>
<keyword evidence="2" id="KW-1185">Reference proteome</keyword>
<evidence type="ECO:0000313" key="2">
    <source>
        <dbReference type="Proteomes" id="UP001225644"/>
    </source>
</evidence>
<sequence length="318" mass="35960">MGVLRGRRLQKDEVRSLVWAATGLSGRALGDLPPREGLTWMIQWEGRTWPSSCGGVSTDLLVVQGERSWFVLQGRLPSLTPQGEPEKGPFYHPGPTATRELVANLVGEPEERELFSCERLFLIPFTNITIEYLNLLFIYAARGYPFRLVDTTARGVEELPLLTPQLEEDSFNFSLYELEQRVLSLLVVEQGFMMVNVAKTVQRLGLEWMGLQLAEGNPLQEMVLDYLTPGCLIHLYTVPYYPSMDEAIEAFLEAKWGTRKNLPVLPYKHPEKVMAEIPYPSSGKIRRVKEFCRAVYENHGRFPAYLPAVKGSVVIVVG</sequence>
<reference evidence="1 2" key="1">
    <citation type="submission" date="2023-07" db="EMBL/GenBank/DDBJ databases">
        <title>Genomic Encyclopedia of Type Strains, Phase IV (KMG-IV): sequencing the most valuable type-strain genomes for metagenomic binning, comparative biology and taxonomic classification.</title>
        <authorList>
            <person name="Goeker M."/>
        </authorList>
    </citation>
    <scope>NUCLEOTIDE SEQUENCE [LARGE SCALE GENOMIC DNA]</scope>
    <source>
        <strain evidence="1 2">DSM 12396</strain>
    </source>
</reference>
<proteinExistence type="predicted"/>
<dbReference type="Proteomes" id="UP001225644">
    <property type="component" value="Unassembled WGS sequence"/>
</dbReference>
<dbReference type="EMBL" id="JAUSUX010000023">
    <property type="protein sequence ID" value="MDQ0287319.1"/>
    <property type="molecule type" value="Genomic_DNA"/>
</dbReference>
<gene>
    <name evidence="1" type="ORF">J2Z49_002440</name>
</gene>
<accession>A0ABU0B4V1</accession>
<name>A0ABU0B4V1_9FIRM</name>
<organism evidence="1 2">
    <name type="scientific">Desulfofundulus luciae</name>
    <dbReference type="NCBI Taxonomy" id="74702"/>
    <lineage>
        <taxon>Bacteria</taxon>
        <taxon>Bacillati</taxon>
        <taxon>Bacillota</taxon>
        <taxon>Clostridia</taxon>
        <taxon>Eubacteriales</taxon>
        <taxon>Peptococcaceae</taxon>
        <taxon>Desulfofundulus</taxon>
    </lineage>
</organism>
<protein>
    <submittedName>
        <fullName evidence="1">Uncharacterized protein</fullName>
    </submittedName>
</protein>
<comment type="caution">
    <text evidence="1">The sequence shown here is derived from an EMBL/GenBank/DDBJ whole genome shotgun (WGS) entry which is preliminary data.</text>
</comment>